<dbReference type="GO" id="GO:0005783">
    <property type="term" value="C:endoplasmic reticulum"/>
    <property type="evidence" value="ECO:0007669"/>
    <property type="project" value="TreeGrafter"/>
</dbReference>
<evidence type="ECO:0000259" key="4">
    <source>
        <dbReference type="Pfam" id="PF00501"/>
    </source>
</evidence>
<dbReference type="Pfam" id="PF00501">
    <property type="entry name" value="AMP-binding"/>
    <property type="match status" value="1"/>
</dbReference>
<sequence length="711" mass="80633">MSKVNKSNETYKLAQKEHIILSKEAMVKNFNIHQGKNLYWTDDTNVELPIIIHEGDNFPLKTIPEVFKEVVKKTPHAVSMKVKRKKNHKDSKESYIEWTWKQYHKEVTSFAAALIKLGTKERAVVNIIGFNAPEWAIAFFGTIFANCIVSGVYTTNTQEACFYQADHSEAEILVVENEEHLKKYITIIDKLPNVRGIIVYDDDASKLREKYSDKKNIILGWAEFLGLSEDYNEKKKLKKAVLTRVEKQRPGNCCNIVYTSGTTGPPKGVMLSHDNMLYNMSLTLRQLQTEIGWSDDGSERVVSYLPLSHSAAQCTDLLLPMIGHSALIFAKPDALQGSLVETLKDVRPTLFFAVPRVWEKFEEKLKEIGDKSGSFAQSLSGWAKDKAYRHYKSLQTHLREGETKPEDPSIQYFIAKHVILNRIKSAMGLDQARIYAFAAAPMNKRTQEYFGSLDMPPLSIFGMTESSGAVTTWSWSRLKMFTCGEPIKGIKFKIDKPDEKGIGEICMKGRCMFLGYYKNAQATQDMYDDQGYIHSGDLGSLHDGFLEITGRIKELIITAGGENIAPIQIEHVFQEQCPMCANIMVVGDDRKFLSAIITLKCVVDIKNNKPSHILSEECKIHIRNLVKNGENLKTIEDAINNPDIKKYIQDCIDVTNSKAISRAQHIRKWIIVPDDFSICGGELTPSLKMKRKVIEAKYQNDIDQLYNEGKL</sequence>
<dbReference type="EMBL" id="CCKQ01014560">
    <property type="protein sequence ID" value="CDW86342.1"/>
    <property type="molecule type" value="Genomic_DNA"/>
</dbReference>
<evidence type="ECO:0000313" key="5">
    <source>
        <dbReference type="EMBL" id="CDW86342.1"/>
    </source>
</evidence>
<dbReference type="OMA" id="FNRPGPN"/>
<dbReference type="InterPro" id="IPR020845">
    <property type="entry name" value="AMP-binding_CS"/>
</dbReference>
<proteinExistence type="predicted"/>
<protein>
    <submittedName>
        <fullName evidence="5">Amp-binding enzyme family protein</fullName>
    </submittedName>
</protein>
<dbReference type="InterPro" id="IPR042099">
    <property type="entry name" value="ANL_N_sf"/>
</dbReference>
<dbReference type="Gene3D" id="3.40.50.12780">
    <property type="entry name" value="N-terminal domain of ligase-like"/>
    <property type="match status" value="1"/>
</dbReference>
<evidence type="ECO:0000256" key="1">
    <source>
        <dbReference type="ARBA" id="ARBA00022598"/>
    </source>
</evidence>
<dbReference type="GO" id="GO:0004467">
    <property type="term" value="F:long-chain fatty acid-CoA ligase activity"/>
    <property type="evidence" value="ECO:0007669"/>
    <property type="project" value="TreeGrafter"/>
</dbReference>
<keyword evidence="6" id="KW-1185">Reference proteome</keyword>
<keyword evidence="2" id="KW-0276">Fatty acid metabolism</keyword>
<evidence type="ECO:0000313" key="6">
    <source>
        <dbReference type="Proteomes" id="UP000039865"/>
    </source>
</evidence>
<dbReference type="GO" id="GO:0016020">
    <property type="term" value="C:membrane"/>
    <property type="evidence" value="ECO:0007669"/>
    <property type="project" value="TreeGrafter"/>
</dbReference>
<accession>A0A078AYQ2</accession>
<organism evidence="5 6">
    <name type="scientific">Stylonychia lemnae</name>
    <name type="common">Ciliate</name>
    <dbReference type="NCBI Taxonomy" id="5949"/>
    <lineage>
        <taxon>Eukaryota</taxon>
        <taxon>Sar</taxon>
        <taxon>Alveolata</taxon>
        <taxon>Ciliophora</taxon>
        <taxon>Intramacronucleata</taxon>
        <taxon>Spirotrichea</taxon>
        <taxon>Stichotrichia</taxon>
        <taxon>Sporadotrichida</taxon>
        <taxon>Oxytrichidae</taxon>
        <taxon>Stylonychinae</taxon>
        <taxon>Stylonychia</taxon>
    </lineage>
</organism>
<dbReference type="PANTHER" id="PTHR43272:SF32">
    <property type="entry name" value="AMP-DEPENDENT SYNTHETASE_LIGASE DOMAIN-CONTAINING PROTEIN"/>
    <property type="match status" value="1"/>
</dbReference>
<dbReference type="AlphaFoldDB" id="A0A078AYQ2"/>
<dbReference type="PROSITE" id="PS00455">
    <property type="entry name" value="AMP_BINDING"/>
    <property type="match status" value="1"/>
</dbReference>
<dbReference type="Proteomes" id="UP000039865">
    <property type="component" value="Unassembled WGS sequence"/>
</dbReference>
<dbReference type="SUPFAM" id="SSF56801">
    <property type="entry name" value="Acetyl-CoA synthetase-like"/>
    <property type="match status" value="1"/>
</dbReference>
<dbReference type="OrthoDB" id="3633556at2759"/>
<feature type="domain" description="AMP-dependent synthetase/ligase" evidence="4">
    <location>
        <begin position="71"/>
        <end position="517"/>
    </location>
</feature>
<reference evidence="5 6" key="1">
    <citation type="submission" date="2014-06" db="EMBL/GenBank/DDBJ databases">
        <authorList>
            <person name="Swart Estienne"/>
        </authorList>
    </citation>
    <scope>NUCLEOTIDE SEQUENCE [LARGE SCALE GENOMIC DNA]</scope>
    <source>
        <strain evidence="5 6">130c</strain>
    </source>
</reference>
<dbReference type="InterPro" id="IPR000873">
    <property type="entry name" value="AMP-dep_synth/lig_dom"/>
</dbReference>
<name>A0A078AYQ2_STYLE</name>
<dbReference type="PANTHER" id="PTHR43272">
    <property type="entry name" value="LONG-CHAIN-FATTY-ACID--COA LIGASE"/>
    <property type="match status" value="1"/>
</dbReference>
<keyword evidence="3" id="KW-0443">Lipid metabolism</keyword>
<evidence type="ECO:0000256" key="2">
    <source>
        <dbReference type="ARBA" id="ARBA00022832"/>
    </source>
</evidence>
<evidence type="ECO:0000256" key="3">
    <source>
        <dbReference type="ARBA" id="ARBA00023098"/>
    </source>
</evidence>
<gene>
    <name evidence="5" type="primary">Contig15595.g16615</name>
    <name evidence="5" type="ORF">STYLEM_15436</name>
</gene>
<dbReference type="InParanoid" id="A0A078AYQ2"/>
<keyword evidence="1" id="KW-0436">Ligase</keyword>